<evidence type="ECO:0000256" key="1">
    <source>
        <dbReference type="ARBA" id="ARBA00010111"/>
    </source>
</evidence>
<keyword evidence="3" id="KW-0687">Ribonucleoprotein</keyword>
<organism evidence="5 6">
    <name type="scientific">Cinnamomum micranthum f. kanehirae</name>
    <dbReference type="NCBI Taxonomy" id="337451"/>
    <lineage>
        <taxon>Eukaryota</taxon>
        <taxon>Viridiplantae</taxon>
        <taxon>Streptophyta</taxon>
        <taxon>Embryophyta</taxon>
        <taxon>Tracheophyta</taxon>
        <taxon>Spermatophyta</taxon>
        <taxon>Magnoliopsida</taxon>
        <taxon>Magnoliidae</taxon>
        <taxon>Laurales</taxon>
        <taxon>Lauraceae</taxon>
        <taxon>Cinnamomum</taxon>
    </lineage>
</organism>
<dbReference type="STRING" id="337451.A0A3S3MFQ6"/>
<dbReference type="FunFam" id="1.10.287.3980:FF:000001">
    <property type="entry name" value="Mitochondrial ribosomal protein L34"/>
    <property type="match status" value="1"/>
</dbReference>
<dbReference type="AlphaFoldDB" id="A0A3S3MFQ6"/>
<dbReference type="GO" id="GO:0005762">
    <property type="term" value="C:mitochondrial large ribosomal subunit"/>
    <property type="evidence" value="ECO:0007669"/>
    <property type="project" value="TreeGrafter"/>
</dbReference>
<reference evidence="5 6" key="1">
    <citation type="journal article" date="2019" name="Nat. Plants">
        <title>Stout camphor tree genome fills gaps in understanding of flowering plant genome evolution.</title>
        <authorList>
            <person name="Chaw S.M."/>
            <person name="Liu Y.C."/>
            <person name="Wu Y.W."/>
            <person name="Wang H.Y."/>
            <person name="Lin C.I."/>
            <person name="Wu C.S."/>
            <person name="Ke H.M."/>
            <person name="Chang L.Y."/>
            <person name="Hsu C.Y."/>
            <person name="Yang H.T."/>
            <person name="Sudianto E."/>
            <person name="Hsu M.H."/>
            <person name="Wu K.P."/>
            <person name="Wang L.N."/>
            <person name="Leebens-Mack J.H."/>
            <person name="Tsai I.J."/>
        </authorList>
    </citation>
    <scope>NUCLEOTIDE SEQUENCE [LARGE SCALE GENOMIC DNA]</scope>
    <source>
        <strain evidence="6">cv. Chaw 1501</strain>
        <tissue evidence="5">Young leaves</tissue>
    </source>
</reference>
<evidence type="ECO:0000256" key="4">
    <source>
        <dbReference type="ARBA" id="ARBA00035274"/>
    </source>
</evidence>
<dbReference type="Gene3D" id="1.10.287.3980">
    <property type="match status" value="1"/>
</dbReference>
<evidence type="ECO:0000313" key="5">
    <source>
        <dbReference type="EMBL" id="RWR82755.1"/>
    </source>
</evidence>
<dbReference type="NCBIfam" id="TIGR01030">
    <property type="entry name" value="rpmH_bact"/>
    <property type="match status" value="1"/>
</dbReference>
<dbReference type="OrthoDB" id="431691at2759"/>
<dbReference type="Proteomes" id="UP000283530">
    <property type="component" value="Unassembled WGS sequence"/>
</dbReference>
<dbReference type="EMBL" id="QPKB01000004">
    <property type="protein sequence ID" value="RWR82755.1"/>
    <property type="molecule type" value="Genomic_DNA"/>
</dbReference>
<dbReference type="PANTHER" id="PTHR14503:SF12">
    <property type="entry name" value="RIBOSOMAL PROTEIN L34"/>
    <property type="match status" value="1"/>
</dbReference>
<gene>
    <name evidence="5" type="ORF">CKAN_01149000</name>
</gene>
<evidence type="ECO:0000256" key="2">
    <source>
        <dbReference type="ARBA" id="ARBA00022980"/>
    </source>
</evidence>
<keyword evidence="6" id="KW-1185">Reference proteome</keyword>
<sequence length="141" mass="15985">MASKTLVRTGASFINRFLNPSLPQNSNPIPLLHRFVNPSISLSNSRASSYLQEDNNEILKRAAFDGFSFPCGIPSLRFFIHNEDDVDASLNKPMLLLPKRTYQPSHIKRKRTHGFFARKATKGGRRVIARRLAKGRARITH</sequence>
<dbReference type="PROSITE" id="PS00784">
    <property type="entry name" value="RIBOSOMAL_L34"/>
    <property type="match status" value="1"/>
</dbReference>
<dbReference type="InterPro" id="IPR000271">
    <property type="entry name" value="Ribosomal_bL34"/>
</dbReference>
<dbReference type="InterPro" id="IPR020939">
    <property type="entry name" value="Ribosomal_bL34_CS"/>
</dbReference>
<comment type="similarity">
    <text evidence="1">Belongs to the bacterial ribosomal protein bL34 family.</text>
</comment>
<keyword evidence="2 5" id="KW-0689">Ribosomal protein</keyword>
<comment type="caution">
    <text evidence="5">The sequence shown here is derived from an EMBL/GenBank/DDBJ whole genome shotgun (WGS) entry which is preliminary data.</text>
</comment>
<evidence type="ECO:0000313" key="6">
    <source>
        <dbReference type="Proteomes" id="UP000283530"/>
    </source>
</evidence>
<proteinExistence type="inferred from homology"/>
<dbReference type="HAMAP" id="MF_00391">
    <property type="entry name" value="Ribosomal_bL34"/>
    <property type="match status" value="1"/>
</dbReference>
<name>A0A3S3MFQ6_9MAGN</name>
<dbReference type="Pfam" id="PF00468">
    <property type="entry name" value="Ribosomal_L34"/>
    <property type="match status" value="1"/>
</dbReference>
<accession>A0A3S3MFQ6</accession>
<dbReference type="PANTHER" id="PTHR14503">
    <property type="entry name" value="MITOCHONDRIAL RIBOSOMAL PROTEIN 34 FAMILY MEMBER"/>
    <property type="match status" value="1"/>
</dbReference>
<evidence type="ECO:0000256" key="3">
    <source>
        <dbReference type="ARBA" id="ARBA00023274"/>
    </source>
</evidence>
<dbReference type="GO" id="GO:0003735">
    <property type="term" value="F:structural constituent of ribosome"/>
    <property type="evidence" value="ECO:0007669"/>
    <property type="project" value="InterPro"/>
</dbReference>
<dbReference type="GO" id="GO:0006412">
    <property type="term" value="P:translation"/>
    <property type="evidence" value="ECO:0007669"/>
    <property type="project" value="InterPro"/>
</dbReference>
<protein>
    <recommendedName>
        <fullName evidence="4">Large ribosomal subunit protein bL34m</fullName>
    </recommendedName>
</protein>